<evidence type="ECO:0000259" key="1">
    <source>
        <dbReference type="Pfam" id="PF09359"/>
    </source>
</evidence>
<dbReference type="InterPro" id="IPR033469">
    <property type="entry name" value="CYTH-like_dom_sf"/>
</dbReference>
<dbReference type="GO" id="GO:0006799">
    <property type="term" value="P:polyphosphate biosynthetic process"/>
    <property type="evidence" value="ECO:0007669"/>
    <property type="project" value="UniProtKB-ARBA"/>
</dbReference>
<evidence type="ECO:0000313" key="3">
    <source>
        <dbReference type="Proteomes" id="UP000182938"/>
    </source>
</evidence>
<proteinExistence type="predicted"/>
<dbReference type="InterPro" id="IPR042267">
    <property type="entry name" value="VTC_sf"/>
</dbReference>
<sequence length="260" mass="28854">MRAVRELPPISLAELTERAALMTRVDRKYLLPRSEVHAVVARLADRLRVLEIDGQRNFRYRSTYYDTPDLAAFHAAVGRRRRRAKIRRREYVDTGATYLEVKTPTTRGGSAKQRIAEAPRTGDGPLEGAALDFVAGVLDTAGCPLPPAELQPVLRTRYDRVTLLVDDEASRMTIDTDVTWSRPGPAEDTGGAPFADLADLADLVVLETKAGTRPGAADRLLWARGHRPVRLSKYATGLALIDPDLPDNRWHRTLRAVRAA</sequence>
<reference evidence="2 3" key="1">
    <citation type="submission" date="2015-11" db="EMBL/GenBank/DDBJ databases">
        <authorList>
            <person name="Zhang Y."/>
            <person name="Guo Z."/>
        </authorList>
    </citation>
    <scope>NUCLEOTIDE SEQUENCE [LARGE SCALE GENOMIC DNA]</scope>
    <source>
        <strain evidence="2 3">YFY001</strain>
    </source>
</reference>
<dbReference type="SUPFAM" id="SSF55154">
    <property type="entry name" value="CYTH-like phosphatases"/>
    <property type="match status" value="1"/>
</dbReference>
<protein>
    <recommendedName>
        <fullName evidence="1">VTC domain-containing protein</fullName>
    </recommendedName>
</protein>
<keyword evidence="3" id="KW-1185">Reference proteome</keyword>
<name>A0A1L3MCV1_9MICO</name>
<gene>
    <name evidence="2" type="ORF">ASJ30_00280</name>
</gene>
<dbReference type="InterPro" id="IPR018966">
    <property type="entry name" value="VTC_domain"/>
</dbReference>
<dbReference type="Pfam" id="PF09359">
    <property type="entry name" value="VTC"/>
    <property type="match status" value="1"/>
</dbReference>
<dbReference type="EMBL" id="CP013290">
    <property type="protein sequence ID" value="APH00157.1"/>
    <property type="molecule type" value="Genomic_DNA"/>
</dbReference>
<dbReference type="KEGG" id="jte:ASJ30_00280"/>
<dbReference type="RefSeq" id="WP_072623335.1">
    <property type="nucleotide sequence ID" value="NZ_CP013290.1"/>
</dbReference>
<dbReference type="AlphaFoldDB" id="A0A1L3MCV1"/>
<organism evidence="2 3">
    <name type="scientific">Janibacter indicus</name>
    <dbReference type="NCBI Taxonomy" id="857417"/>
    <lineage>
        <taxon>Bacteria</taxon>
        <taxon>Bacillati</taxon>
        <taxon>Actinomycetota</taxon>
        <taxon>Actinomycetes</taxon>
        <taxon>Micrococcales</taxon>
        <taxon>Intrasporangiaceae</taxon>
        <taxon>Janibacter</taxon>
    </lineage>
</organism>
<evidence type="ECO:0000313" key="2">
    <source>
        <dbReference type="EMBL" id="APH00157.1"/>
    </source>
</evidence>
<dbReference type="CDD" id="cd07750">
    <property type="entry name" value="PolyPPase_VTC_like"/>
    <property type="match status" value="1"/>
</dbReference>
<dbReference type="Proteomes" id="UP000182938">
    <property type="component" value="Chromosome"/>
</dbReference>
<dbReference type="Gene3D" id="3.20.100.30">
    <property type="entry name" value="VTC, catalytic tunnel domain"/>
    <property type="match status" value="1"/>
</dbReference>
<accession>A0A1L3MCV1</accession>
<feature type="domain" description="VTC" evidence="1">
    <location>
        <begin position="24"/>
        <end position="240"/>
    </location>
</feature>